<gene>
    <name evidence="1" type="ORF">T4C_10625</name>
</gene>
<evidence type="ECO:0000313" key="1">
    <source>
        <dbReference type="EMBL" id="KRY99306.1"/>
    </source>
</evidence>
<dbReference type="AlphaFoldDB" id="A0A0V1GLV5"/>
<protein>
    <submittedName>
        <fullName evidence="1">Uncharacterized protein</fullName>
    </submittedName>
</protein>
<proteinExistence type="predicted"/>
<dbReference type="EMBL" id="JYDV01001502">
    <property type="protein sequence ID" value="KRY99306.1"/>
    <property type="molecule type" value="Genomic_DNA"/>
</dbReference>
<evidence type="ECO:0000313" key="2">
    <source>
        <dbReference type="Proteomes" id="UP000054826"/>
    </source>
</evidence>
<reference evidence="1 2" key="1">
    <citation type="submission" date="2015-01" db="EMBL/GenBank/DDBJ databases">
        <title>Evolution of Trichinella species and genotypes.</title>
        <authorList>
            <person name="Korhonen P.K."/>
            <person name="Edoardo P."/>
            <person name="Giuseppe L.R."/>
            <person name="Gasser R.B."/>
        </authorList>
    </citation>
    <scope>NUCLEOTIDE SEQUENCE [LARGE SCALE GENOMIC DNA]</scope>
    <source>
        <strain evidence="1">ISS176</strain>
    </source>
</reference>
<name>A0A0V1GLV5_TRIPS</name>
<dbReference type="Proteomes" id="UP000054826">
    <property type="component" value="Unassembled WGS sequence"/>
</dbReference>
<sequence>MFTIKSKGTANISIFKEIDWENCLSYLPIKAKKPLTFPTSK</sequence>
<accession>A0A0V1GLV5</accession>
<comment type="caution">
    <text evidence="1">The sequence shown here is derived from an EMBL/GenBank/DDBJ whole genome shotgun (WGS) entry which is preliminary data.</text>
</comment>
<organism evidence="1 2">
    <name type="scientific">Trichinella pseudospiralis</name>
    <name type="common">Parasitic roundworm</name>
    <dbReference type="NCBI Taxonomy" id="6337"/>
    <lineage>
        <taxon>Eukaryota</taxon>
        <taxon>Metazoa</taxon>
        <taxon>Ecdysozoa</taxon>
        <taxon>Nematoda</taxon>
        <taxon>Enoplea</taxon>
        <taxon>Dorylaimia</taxon>
        <taxon>Trichinellida</taxon>
        <taxon>Trichinellidae</taxon>
        <taxon>Trichinella</taxon>
    </lineage>
</organism>